<dbReference type="GO" id="GO:0003964">
    <property type="term" value="F:RNA-directed DNA polymerase activity"/>
    <property type="evidence" value="ECO:0007669"/>
    <property type="project" value="UniProtKB-KW"/>
</dbReference>
<evidence type="ECO:0000256" key="5">
    <source>
        <dbReference type="ARBA" id="ARBA00022989"/>
    </source>
</evidence>
<keyword evidence="3" id="KW-0732">Signal</keyword>
<dbReference type="Pfam" id="PF13456">
    <property type="entry name" value="RVT_3"/>
    <property type="match status" value="1"/>
</dbReference>
<keyword evidence="6" id="KW-0472">Membrane</keyword>
<dbReference type="EMBL" id="MVGT01002976">
    <property type="protein sequence ID" value="OVA06071.1"/>
    <property type="molecule type" value="Genomic_DNA"/>
</dbReference>
<gene>
    <name evidence="12" type="ORF">BVC80_1709g17</name>
</gene>
<dbReference type="InterPro" id="IPR012337">
    <property type="entry name" value="RNaseH-like_sf"/>
</dbReference>
<dbReference type="Pfam" id="PF13966">
    <property type="entry name" value="zf-RVT"/>
    <property type="match status" value="1"/>
</dbReference>
<evidence type="ECO:0000259" key="11">
    <source>
        <dbReference type="Pfam" id="PF25011"/>
    </source>
</evidence>
<feature type="domain" description="Reverse transcriptase zinc-binding" evidence="10">
    <location>
        <begin position="374"/>
        <end position="462"/>
    </location>
</feature>
<keyword evidence="12" id="KW-0548">Nucleotidyltransferase</keyword>
<dbReference type="GO" id="GO:0012505">
    <property type="term" value="C:endomembrane system"/>
    <property type="evidence" value="ECO:0007669"/>
    <property type="project" value="UniProtKB-SubCell"/>
</dbReference>
<dbReference type="PANTHER" id="PTHR22702:SF1">
    <property type="entry name" value="PROTEASE-ASSOCIATED DOMAIN-CONTAINING PROTEIN 1"/>
    <property type="match status" value="1"/>
</dbReference>
<organism evidence="12 13">
    <name type="scientific">Macleaya cordata</name>
    <name type="common">Five-seeded plume-poppy</name>
    <name type="synonym">Bocconia cordata</name>
    <dbReference type="NCBI Taxonomy" id="56857"/>
    <lineage>
        <taxon>Eukaryota</taxon>
        <taxon>Viridiplantae</taxon>
        <taxon>Streptophyta</taxon>
        <taxon>Embryophyta</taxon>
        <taxon>Tracheophyta</taxon>
        <taxon>Spermatophyta</taxon>
        <taxon>Magnoliopsida</taxon>
        <taxon>Ranunculales</taxon>
        <taxon>Papaveraceae</taxon>
        <taxon>Papaveroideae</taxon>
        <taxon>Macleaya</taxon>
    </lineage>
</organism>
<dbReference type="InterPro" id="IPR036397">
    <property type="entry name" value="RNaseH_sf"/>
</dbReference>
<sequence>MVEPLITVNTSQEDHLHKITIPAAFITKTFGDSIKKAPSSGEVVNINLDWRESLPHPDTRVEYEFWTNDDDECGPKCNSRIEFLNNFKGAAQILKQNGFYLQQKSQCINHGRYCAPDPDQDFNRGYAGKDVVVQKLRQVCLFKVANEGGRPWAWWDYVTEFAIRCPMKDQKYTKECADQVIQSLGLDLMKIDQSMYRRCECRCGESSAQSRTRSTGFKDLHHLNLAQITRVGWRILKFPNSIAATILKHKYFPNTSPFHTISKSTDSWVWKGLHKYIIDMRKYCIWEVGKGNQIEIWNDTWLPDLSKPVALNNQVSTITHQKVEALISPVSGNWNQSVLNEYFDQPTIDSINSIRIPLNGSDQIKWNLSKDGEFSVKSYSNQHSQSVHSSPIVDKSWAIIWKQKLIPKIQLFIWKCLSDSLPTNAKINSIITTVSSICPHCLSKKESLNHLILECPYSIAVWRASNYDLARNNSQNLSVHDWIKSWFFDISHWPTHFPNIILVSATISWFIWKSRCSKMFQGNCPTPLQTAQEAILLIQNQQRVFSSHFNPTITDRNRITYWRPPSSQALKFNIDASFVSPKVFAGIGILIRDNAGSFKAANCIQLRATSSEHAEGLAILAAVKWAQELNLKRVIFESDAQNVINYINQESGILDWRCKTILKDCKTIIPTFDFVEFTYTPRDFNRPADSLAKAARLSSTGSAIFEAPPSFIFDVLSNDKNGIVNIIVPQHNIAVTNSLPSGSL</sequence>
<comment type="caution">
    <text evidence="12">The sequence shown here is derived from an EMBL/GenBank/DDBJ whole genome shotgun (WGS) entry which is preliminary data.</text>
</comment>
<keyword evidence="12" id="KW-0695">RNA-directed DNA polymerase</keyword>
<dbReference type="GO" id="GO:0003676">
    <property type="term" value="F:nucleic acid binding"/>
    <property type="evidence" value="ECO:0007669"/>
    <property type="project" value="InterPro"/>
</dbReference>
<dbReference type="OrthoDB" id="1906820at2759"/>
<feature type="domain" description="Vacuolar sorting receptor thioredoxin-like" evidence="11">
    <location>
        <begin position="61"/>
        <end position="99"/>
    </location>
</feature>
<evidence type="ECO:0000256" key="8">
    <source>
        <dbReference type="ARBA" id="ARBA00037847"/>
    </source>
</evidence>
<keyword evidence="4" id="KW-0677">Repeat</keyword>
<evidence type="ECO:0000313" key="13">
    <source>
        <dbReference type="Proteomes" id="UP000195402"/>
    </source>
</evidence>
<dbReference type="InterPro" id="IPR044730">
    <property type="entry name" value="RNase_H-like_dom_plant"/>
</dbReference>
<dbReference type="InterPro" id="IPR026960">
    <property type="entry name" value="RVT-Znf"/>
</dbReference>
<dbReference type="Gene3D" id="3.30.420.10">
    <property type="entry name" value="Ribonuclease H-like superfamily/Ribonuclease H"/>
    <property type="match status" value="1"/>
</dbReference>
<dbReference type="SUPFAM" id="SSF53098">
    <property type="entry name" value="Ribonuclease H-like"/>
    <property type="match status" value="1"/>
</dbReference>
<proteinExistence type="predicted"/>
<dbReference type="InterPro" id="IPR056858">
    <property type="entry name" value="VSR_TRX"/>
</dbReference>
<evidence type="ECO:0000256" key="3">
    <source>
        <dbReference type="ARBA" id="ARBA00022729"/>
    </source>
</evidence>
<evidence type="ECO:0000256" key="1">
    <source>
        <dbReference type="ARBA" id="ARBA00004479"/>
    </source>
</evidence>
<evidence type="ECO:0000313" key="12">
    <source>
        <dbReference type="EMBL" id="OVA06071.1"/>
    </source>
</evidence>
<dbReference type="GO" id="GO:0004523">
    <property type="term" value="F:RNA-DNA hybrid ribonuclease activity"/>
    <property type="evidence" value="ECO:0007669"/>
    <property type="project" value="InterPro"/>
</dbReference>
<evidence type="ECO:0000256" key="7">
    <source>
        <dbReference type="ARBA" id="ARBA00023180"/>
    </source>
</evidence>
<evidence type="ECO:0000256" key="4">
    <source>
        <dbReference type="ARBA" id="ARBA00022737"/>
    </source>
</evidence>
<dbReference type="STRING" id="56857.A0A200Q6H3"/>
<dbReference type="Proteomes" id="UP000195402">
    <property type="component" value="Unassembled WGS sequence"/>
</dbReference>
<keyword evidence="2" id="KW-0812">Transmembrane</keyword>
<evidence type="ECO:0000259" key="9">
    <source>
        <dbReference type="Pfam" id="PF13456"/>
    </source>
</evidence>
<keyword evidence="5" id="KW-1133">Transmembrane helix</keyword>
<name>A0A200Q6H3_MACCD</name>
<evidence type="ECO:0000259" key="10">
    <source>
        <dbReference type="Pfam" id="PF13966"/>
    </source>
</evidence>
<keyword evidence="7" id="KW-0325">Glycoprotein</keyword>
<dbReference type="Gene3D" id="3.50.30.30">
    <property type="match status" value="1"/>
</dbReference>
<dbReference type="Pfam" id="PF25011">
    <property type="entry name" value="VSR_TRX"/>
    <property type="match status" value="2"/>
</dbReference>
<dbReference type="GO" id="GO:0016020">
    <property type="term" value="C:membrane"/>
    <property type="evidence" value="ECO:0007669"/>
    <property type="project" value="UniProtKB-SubCell"/>
</dbReference>
<evidence type="ECO:0000256" key="6">
    <source>
        <dbReference type="ARBA" id="ARBA00023136"/>
    </source>
</evidence>
<keyword evidence="12" id="KW-0808">Transferase</keyword>
<dbReference type="CDD" id="cd06222">
    <property type="entry name" value="RNase_H_like"/>
    <property type="match status" value="1"/>
</dbReference>
<comment type="subcellular location">
    <subcellularLocation>
        <location evidence="8">Endomembrane system</location>
        <topology evidence="8">Single-pass membrane protein</topology>
    </subcellularLocation>
    <subcellularLocation>
        <location evidence="1">Membrane</location>
        <topology evidence="1">Single-pass type I membrane protein</topology>
    </subcellularLocation>
</comment>
<dbReference type="InterPro" id="IPR002156">
    <property type="entry name" value="RNaseH_domain"/>
</dbReference>
<protein>
    <submittedName>
        <fullName evidence="12">Reverse transcriptase zinc-binding domain</fullName>
    </submittedName>
</protein>
<dbReference type="InParanoid" id="A0A200Q6H3"/>
<feature type="domain" description="Vacuolar sorting receptor thioredoxin-like" evidence="11">
    <location>
        <begin position="104"/>
        <end position="196"/>
    </location>
</feature>
<accession>A0A200Q6H3</accession>
<reference evidence="12 13" key="1">
    <citation type="journal article" date="2017" name="Mol. Plant">
        <title>The Genome of Medicinal Plant Macleaya cordata Provides New Insights into Benzylisoquinoline Alkaloids Metabolism.</title>
        <authorList>
            <person name="Liu X."/>
            <person name="Liu Y."/>
            <person name="Huang P."/>
            <person name="Ma Y."/>
            <person name="Qing Z."/>
            <person name="Tang Q."/>
            <person name="Cao H."/>
            <person name="Cheng P."/>
            <person name="Zheng Y."/>
            <person name="Yuan Z."/>
            <person name="Zhou Y."/>
            <person name="Liu J."/>
            <person name="Tang Z."/>
            <person name="Zhuo Y."/>
            <person name="Zhang Y."/>
            <person name="Yu L."/>
            <person name="Huang J."/>
            <person name="Yang P."/>
            <person name="Peng Q."/>
            <person name="Zhang J."/>
            <person name="Jiang W."/>
            <person name="Zhang Z."/>
            <person name="Lin K."/>
            <person name="Ro D.K."/>
            <person name="Chen X."/>
            <person name="Xiong X."/>
            <person name="Shang Y."/>
            <person name="Huang S."/>
            <person name="Zeng J."/>
        </authorList>
    </citation>
    <scope>NUCLEOTIDE SEQUENCE [LARGE SCALE GENOMIC DNA]</scope>
    <source>
        <strain evidence="13">cv. BLH2017</strain>
        <tissue evidence="12">Root</tissue>
    </source>
</reference>
<dbReference type="PANTHER" id="PTHR22702">
    <property type="entry name" value="PROTEASE-ASSOCIATED DOMAIN-CONTAINING PROTEIN"/>
    <property type="match status" value="1"/>
</dbReference>
<feature type="domain" description="RNase H type-1" evidence="9">
    <location>
        <begin position="573"/>
        <end position="695"/>
    </location>
</feature>
<evidence type="ECO:0000256" key="2">
    <source>
        <dbReference type="ARBA" id="ARBA00022692"/>
    </source>
</evidence>
<dbReference type="AlphaFoldDB" id="A0A200Q6H3"/>
<keyword evidence="13" id="KW-1185">Reference proteome</keyword>